<dbReference type="SUPFAM" id="SSF48464">
    <property type="entry name" value="ENTH/VHS domain"/>
    <property type="match status" value="1"/>
</dbReference>
<dbReference type="Gene3D" id="1.25.40.90">
    <property type="match status" value="1"/>
</dbReference>
<feature type="region of interest" description="Disordered" evidence="6">
    <location>
        <begin position="393"/>
        <end position="470"/>
    </location>
</feature>
<evidence type="ECO:0000259" key="8">
    <source>
        <dbReference type="PROSITE" id="PS50909"/>
    </source>
</evidence>
<dbReference type="PANTHER" id="PTHR45898">
    <property type="entry name" value="TOM1-LIKE PROTEIN"/>
    <property type="match status" value="1"/>
</dbReference>
<feature type="region of interest" description="Disordered" evidence="6">
    <location>
        <begin position="147"/>
        <end position="179"/>
    </location>
</feature>
<evidence type="ECO:0000313" key="10">
    <source>
        <dbReference type="RefSeq" id="XP_020089604.1"/>
    </source>
</evidence>
<evidence type="ECO:0000256" key="1">
    <source>
        <dbReference type="ARBA" id="ARBA00004170"/>
    </source>
</evidence>
<feature type="compositionally biased region" description="Polar residues" evidence="6">
    <location>
        <begin position="165"/>
        <end position="178"/>
    </location>
</feature>
<dbReference type="InterPro" id="IPR044836">
    <property type="entry name" value="TOL_plant"/>
</dbReference>
<protein>
    <submittedName>
        <fullName evidence="10">Target of Myb protein 1-like isoform X1</fullName>
    </submittedName>
</protein>
<dbReference type="InterPro" id="IPR038425">
    <property type="entry name" value="GAT_sf"/>
</dbReference>
<dbReference type="GO" id="GO:0043328">
    <property type="term" value="P:protein transport to vacuole involved in ubiquitin-dependent protein catabolic process via the multivesicular body sorting pathway"/>
    <property type="evidence" value="ECO:0007669"/>
    <property type="project" value="InterPro"/>
</dbReference>
<evidence type="ECO:0000259" key="7">
    <source>
        <dbReference type="PROSITE" id="PS50179"/>
    </source>
</evidence>
<reference evidence="10" key="2">
    <citation type="submission" date="2025-08" db="UniProtKB">
        <authorList>
            <consortium name="RefSeq"/>
        </authorList>
    </citation>
    <scope>IDENTIFICATION</scope>
    <source>
        <tissue evidence="10">Leaf</tissue>
    </source>
</reference>
<dbReference type="PROSITE" id="PS50909">
    <property type="entry name" value="GAT"/>
    <property type="match status" value="1"/>
</dbReference>
<dbReference type="Pfam" id="PF03127">
    <property type="entry name" value="GAT"/>
    <property type="match status" value="1"/>
</dbReference>
<proteinExistence type="inferred from homology"/>
<dbReference type="PROSITE" id="PS50179">
    <property type="entry name" value="VHS"/>
    <property type="match status" value="1"/>
</dbReference>
<feature type="domain" description="VHS" evidence="7">
    <location>
        <begin position="9"/>
        <end position="138"/>
    </location>
</feature>
<keyword evidence="4" id="KW-0653">Protein transport</keyword>
<dbReference type="RefSeq" id="XP_020089604.1">
    <property type="nucleotide sequence ID" value="XM_020234015.1"/>
</dbReference>
<feature type="compositionally biased region" description="Low complexity" evidence="6">
    <location>
        <begin position="429"/>
        <end position="440"/>
    </location>
</feature>
<dbReference type="PANTHER" id="PTHR45898:SF4">
    <property type="entry name" value="TARGET OF MYB PROTEIN 1"/>
    <property type="match status" value="1"/>
</dbReference>
<accession>A0A6P5F180</accession>
<dbReference type="OrthoDB" id="2018246at2759"/>
<dbReference type="Proteomes" id="UP000515123">
    <property type="component" value="Linkage group 5"/>
</dbReference>
<dbReference type="GO" id="GO:0035091">
    <property type="term" value="F:phosphatidylinositol binding"/>
    <property type="evidence" value="ECO:0007669"/>
    <property type="project" value="InterPro"/>
</dbReference>
<evidence type="ECO:0000256" key="5">
    <source>
        <dbReference type="ARBA" id="ARBA00023136"/>
    </source>
</evidence>
<keyword evidence="3" id="KW-0813">Transport</keyword>
<dbReference type="InterPro" id="IPR008942">
    <property type="entry name" value="ENTH_VHS"/>
</dbReference>
<dbReference type="CDD" id="cd03561">
    <property type="entry name" value="VHS"/>
    <property type="match status" value="1"/>
</dbReference>
<keyword evidence="5" id="KW-0472">Membrane</keyword>
<dbReference type="CDD" id="cd14231">
    <property type="entry name" value="GAT_GGA-like_plant"/>
    <property type="match status" value="1"/>
</dbReference>
<dbReference type="AlphaFoldDB" id="A0A6P5F180"/>
<dbReference type="GO" id="GO:0016020">
    <property type="term" value="C:membrane"/>
    <property type="evidence" value="ECO:0007669"/>
    <property type="project" value="UniProtKB-SubCell"/>
</dbReference>
<reference evidence="9" key="1">
    <citation type="journal article" date="2015" name="Nat. Genet.">
        <title>The pineapple genome and the evolution of CAM photosynthesis.</title>
        <authorList>
            <person name="Ming R."/>
            <person name="VanBuren R."/>
            <person name="Wai C.M."/>
            <person name="Tang H."/>
            <person name="Schatz M.C."/>
            <person name="Bowers J.E."/>
            <person name="Lyons E."/>
            <person name="Wang M.L."/>
            <person name="Chen J."/>
            <person name="Biggers E."/>
            <person name="Zhang J."/>
            <person name="Huang L."/>
            <person name="Zhang L."/>
            <person name="Miao W."/>
            <person name="Zhang J."/>
            <person name="Ye Z."/>
            <person name="Miao C."/>
            <person name="Lin Z."/>
            <person name="Wang H."/>
            <person name="Zhou H."/>
            <person name="Yim W.C."/>
            <person name="Priest H.D."/>
            <person name="Zheng C."/>
            <person name="Woodhouse M."/>
            <person name="Edger P.P."/>
            <person name="Guyot R."/>
            <person name="Guo H.B."/>
            <person name="Guo H."/>
            <person name="Zheng G."/>
            <person name="Singh R."/>
            <person name="Sharma A."/>
            <person name="Min X."/>
            <person name="Zheng Y."/>
            <person name="Lee H."/>
            <person name="Gurtowski J."/>
            <person name="Sedlazeck F.J."/>
            <person name="Harkess A."/>
            <person name="McKain M.R."/>
            <person name="Liao Z."/>
            <person name="Fang J."/>
            <person name="Liu J."/>
            <person name="Zhang X."/>
            <person name="Zhang Q."/>
            <person name="Hu W."/>
            <person name="Qin Y."/>
            <person name="Wang K."/>
            <person name="Chen L.Y."/>
            <person name="Shirley N."/>
            <person name="Lin Y.R."/>
            <person name="Liu L.Y."/>
            <person name="Hernandez A.G."/>
            <person name="Wright C.L."/>
            <person name="Bulone V."/>
            <person name="Tuskan G.A."/>
            <person name="Heath K."/>
            <person name="Zee F."/>
            <person name="Moore P.H."/>
            <person name="Sunkar R."/>
            <person name="Leebens-Mack J.H."/>
            <person name="Mockler T."/>
            <person name="Bennetzen J.L."/>
            <person name="Freeling M."/>
            <person name="Sankoff D."/>
            <person name="Paterson A.H."/>
            <person name="Zhu X."/>
            <person name="Yang X."/>
            <person name="Smith J.A."/>
            <person name="Cushman J.C."/>
            <person name="Paull R.E."/>
            <person name="Yu Q."/>
        </authorList>
    </citation>
    <scope>NUCLEOTIDE SEQUENCE [LARGE SCALE GENOMIC DNA]</scope>
    <source>
        <strain evidence="9">cv. F153</strain>
    </source>
</reference>
<evidence type="ECO:0000256" key="6">
    <source>
        <dbReference type="SAM" id="MobiDB-lite"/>
    </source>
</evidence>
<keyword evidence="9" id="KW-1185">Reference proteome</keyword>
<feature type="domain" description="GAT" evidence="8">
    <location>
        <begin position="180"/>
        <end position="268"/>
    </location>
</feature>
<dbReference type="FunFam" id="1.25.40.90:FF:000028">
    <property type="entry name" value="TOM1-like protein 2"/>
    <property type="match status" value="1"/>
</dbReference>
<dbReference type="Pfam" id="PF00790">
    <property type="entry name" value="VHS"/>
    <property type="match status" value="1"/>
</dbReference>
<feature type="compositionally biased region" description="Polar residues" evidence="6">
    <location>
        <begin position="458"/>
        <end position="470"/>
    </location>
</feature>
<evidence type="ECO:0000313" key="9">
    <source>
        <dbReference type="Proteomes" id="UP000515123"/>
    </source>
</evidence>
<dbReference type="GO" id="GO:0043130">
    <property type="term" value="F:ubiquitin binding"/>
    <property type="evidence" value="ECO:0007669"/>
    <property type="project" value="InterPro"/>
</dbReference>
<evidence type="ECO:0000256" key="3">
    <source>
        <dbReference type="ARBA" id="ARBA00022448"/>
    </source>
</evidence>
<evidence type="ECO:0000256" key="4">
    <source>
        <dbReference type="ARBA" id="ARBA00022927"/>
    </source>
</evidence>
<dbReference type="Gene3D" id="1.20.58.160">
    <property type="match status" value="1"/>
</dbReference>
<gene>
    <name evidence="10" type="primary">LOC109711109</name>
</gene>
<sequence length="715" mass="77335">MAGSMVDRATSDMLIGPDWAMNIEICDILNRDPGQAKDVVKALKKRIGHKNPKVQLLALTLLETVVKNCGDIVHMHVAEKDVLHEMVKIVKKKPDFHVKEKILTLIDTWQEAFGGPRARYPQYYAAYQELLRAGAVFPLRSERSAPIFTPPQTQPLRTYPPSIRSPDNQQEAPETSVGSDFPALSLTEIQNARGIMDVLSEMLNALDPGNKEGLRQEVIVDLVEQCRNYKQRVVRLVNTTSDEDLLCQGLALNDDLQRVLGKHDAIAAGIAVRVEKPKSSQSIVDVDDSVAAKKVASKEPDQRSAASTSTSDQPPLQQLLLPAPPVPNGSAAPSAKMDPKIDLLSGEDFSTPANETPLALVPVTDPFANNNNYPASDQNLLALVDMFPQNNTTANSSNNINNNNNNNDVTSSLNSNSNFPVALASSTNQLQLQPQGPQQPASLYPNGGIPNSLKPYDQGSQLNQQSSAWNGQLSPGMNTLQQQALSYVGPGDQGSDLPPPPWETQPVQSNHIQTGQPGAMLPLPMPTPTVPLGGIQPQPMPGGHMGGILQPPPMPGGHMGGILQPPPMPGGQLGALPPQLMQNAQFGGMYSPPIQTNQPVGIYYQQMLGGQLMGFNQQAMYGAYGFGQQPEAAFYNQRRPAFPYASPNELYQRMYGLSMQDNNSLYTGISPSHIASTSSSSLLQSKKPARPEDKLFGDLVDIAKMKTNKPKVGTL</sequence>
<feature type="region of interest" description="Disordered" evidence="6">
    <location>
        <begin position="294"/>
        <end position="349"/>
    </location>
</feature>
<evidence type="ECO:0000256" key="2">
    <source>
        <dbReference type="ARBA" id="ARBA00007708"/>
    </source>
</evidence>
<dbReference type="SMART" id="SM00288">
    <property type="entry name" value="VHS"/>
    <property type="match status" value="1"/>
</dbReference>
<dbReference type="GeneID" id="109711109"/>
<feature type="compositionally biased region" description="Low complexity" evidence="6">
    <location>
        <begin position="393"/>
        <end position="418"/>
    </location>
</feature>
<comment type="similarity">
    <text evidence="2">Belongs to the TOM1 family.</text>
</comment>
<name>A0A6P5F180_ANACO</name>
<comment type="subcellular location">
    <subcellularLocation>
        <location evidence="1">Membrane</location>
        <topology evidence="1">Peripheral membrane protein</topology>
    </subcellularLocation>
</comment>
<dbReference type="SUPFAM" id="SSF89009">
    <property type="entry name" value="GAT-like domain"/>
    <property type="match status" value="1"/>
</dbReference>
<dbReference type="InterPro" id="IPR002014">
    <property type="entry name" value="VHS_dom"/>
</dbReference>
<dbReference type="InterPro" id="IPR004152">
    <property type="entry name" value="GAT_dom"/>
</dbReference>
<dbReference type="GO" id="GO:0005737">
    <property type="term" value="C:cytoplasm"/>
    <property type="evidence" value="ECO:0007669"/>
    <property type="project" value="UniProtKB-ARBA"/>
</dbReference>
<organism evidence="9 10">
    <name type="scientific">Ananas comosus</name>
    <name type="common">Pineapple</name>
    <name type="synonym">Ananas ananas</name>
    <dbReference type="NCBI Taxonomy" id="4615"/>
    <lineage>
        <taxon>Eukaryota</taxon>
        <taxon>Viridiplantae</taxon>
        <taxon>Streptophyta</taxon>
        <taxon>Embryophyta</taxon>
        <taxon>Tracheophyta</taxon>
        <taxon>Spermatophyta</taxon>
        <taxon>Magnoliopsida</taxon>
        <taxon>Liliopsida</taxon>
        <taxon>Poales</taxon>
        <taxon>Bromeliaceae</taxon>
        <taxon>Bromelioideae</taxon>
        <taxon>Ananas</taxon>
    </lineage>
</organism>